<evidence type="ECO:0000313" key="1">
    <source>
        <dbReference type="EMBL" id="NQE33442.1"/>
    </source>
</evidence>
<proteinExistence type="predicted"/>
<gene>
    <name evidence="1" type="ORF">E5S67_01161</name>
</gene>
<organism evidence="1 2">
    <name type="scientific">Microcoleus asticus IPMA8</name>
    <dbReference type="NCBI Taxonomy" id="2563858"/>
    <lineage>
        <taxon>Bacteria</taxon>
        <taxon>Bacillati</taxon>
        <taxon>Cyanobacteriota</taxon>
        <taxon>Cyanophyceae</taxon>
        <taxon>Oscillatoriophycideae</taxon>
        <taxon>Oscillatoriales</taxon>
        <taxon>Microcoleaceae</taxon>
        <taxon>Microcoleus</taxon>
        <taxon>Microcoleus asticus</taxon>
    </lineage>
</organism>
<name>A0ABX2CSS5_9CYAN</name>
<evidence type="ECO:0000313" key="2">
    <source>
        <dbReference type="Proteomes" id="UP000702425"/>
    </source>
</evidence>
<keyword evidence="2" id="KW-1185">Reference proteome</keyword>
<dbReference type="Proteomes" id="UP000702425">
    <property type="component" value="Unassembled WGS sequence"/>
</dbReference>
<sequence length="51" mass="5601">MIAVCYCQYAPKPSPLMPVPSARVSIDSFGADEAAYQQYLENNAKSEVYSP</sequence>
<protein>
    <submittedName>
        <fullName evidence="1">Uncharacterized protein</fullName>
    </submittedName>
</protein>
<accession>A0ABX2CSS5</accession>
<reference evidence="1 2" key="1">
    <citation type="journal article" date="2020" name="Sci. Rep.">
        <title>A novel cyanobacterial geosmin producer, revising GeoA distribution and dispersion patterns in Bacteria.</title>
        <authorList>
            <person name="Churro C."/>
            <person name="Semedo-Aguiar A.P."/>
            <person name="Silva A.D."/>
            <person name="Pereira-Leal J.B."/>
            <person name="Leite R.B."/>
        </authorList>
    </citation>
    <scope>NUCLEOTIDE SEQUENCE [LARGE SCALE GENOMIC DNA]</scope>
    <source>
        <strain evidence="1 2">IPMA8</strain>
    </source>
</reference>
<comment type="caution">
    <text evidence="1">The sequence shown here is derived from an EMBL/GenBank/DDBJ whole genome shotgun (WGS) entry which is preliminary data.</text>
</comment>
<dbReference type="EMBL" id="SRRZ01000014">
    <property type="protein sequence ID" value="NQE33442.1"/>
    <property type="molecule type" value="Genomic_DNA"/>
</dbReference>